<protein>
    <recommendedName>
        <fullName evidence="3">RIIa domain-containing protein</fullName>
    </recommendedName>
</protein>
<dbReference type="CDD" id="cd22971">
    <property type="entry name" value="DD_RIIAD1"/>
    <property type="match status" value="1"/>
</dbReference>
<dbReference type="EMBL" id="KQ257470">
    <property type="protein sequence ID" value="KNC96274.1"/>
    <property type="molecule type" value="Genomic_DNA"/>
</dbReference>
<dbReference type="RefSeq" id="XP_016604314.1">
    <property type="nucleotide sequence ID" value="XM_016756581.1"/>
</dbReference>
<proteinExistence type="predicted"/>
<gene>
    <name evidence="1" type="ORF">SPPG_08426</name>
</gene>
<dbReference type="PANTHER" id="PTHR15505:SF4">
    <property type="entry name" value="RIIA DOMAIN-CONTAINING PROTEIN 1"/>
    <property type="match status" value="1"/>
</dbReference>
<dbReference type="OrthoDB" id="10249338at2759"/>
<dbReference type="VEuPathDB" id="FungiDB:SPPG_08426"/>
<dbReference type="SUPFAM" id="SSF47391">
    <property type="entry name" value="Dimerization-anchoring domain of cAMP-dependent PK regulatory subunit"/>
    <property type="match status" value="1"/>
</dbReference>
<evidence type="ECO:0000313" key="2">
    <source>
        <dbReference type="Proteomes" id="UP000053201"/>
    </source>
</evidence>
<dbReference type="AlphaFoldDB" id="A0A0L0H5M9"/>
<evidence type="ECO:0000313" key="1">
    <source>
        <dbReference type="EMBL" id="KNC96274.1"/>
    </source>
</evidence>
<organism evidence="1 2">
    <name type="scientific">Spizellomyces punctatus (strain DAOM BR117)</name>
    <dbReference type="NCBI Taxonomy" id="645134"/>
    <lineage>
        <taxon>Eukaryota</taxon>
        <taxon>Fungi</taxon>
        <taxon>Fungi incertae sedis</taxon>
        <taxon>Chytridiomycota</taxon>
        <taxon>Chytridiomycota incertae sedis</taxon>
        <taxon>Chytridiomycetes</taxon>
        <taxon>Spizellomycetales</taxon>
        <taxon>Spizellomycetaceae</taxon>
        <taxon>Spizellomyces</taxon>
    </lineage>
</organism>
<dbReference type="OMA" id="EGMEPYD"/>
<dbReference type="InterPro" id="IPR059162">
    <property type="entry name" value="RIIAD1"/>
</dbReference>
<evidence type="ECO:0008006" key="3">
    <source>
        <dbReference type="Google" id="ProtNLM"/>
    </source>
</evidence>
<dbReference type="PANTHER" id="PTHR15505">
    <property type="entry name" value="RIIA DOMAIN-CONTAINING PROTEIN 1"/>
    <property type="match status" value="1"/>
</dbReference>
<sequence>MGTASGSTSAPTARPLSAHVIDAAMQEKLNHDKIQLRIENEHYIRKHPEIKHILDYFMTEVLTHQPSNVQEFAAAVLSDPDLRAKVEKHKIQAQQFDETLGHSDKP</sequence>
<dbReference type="Proteomes" id="UP000053201">
    <property type="component" value="Unassembled WGS sequence"/>
</dbReference>
<keyword evidence="2" id="KW-1185">Reference proteome</keyword>
<dbReference type="InParanoid" id="A0A0L0H5M9"/>
<accession>A0A0L0H5M9</accession>
<name>A0A0L0H5M9_SPIPD</name>
<reference evidence="1 2" key="1">
    <citation type="submission" date="2009-08" db="EMBL/GenBank/DDBJ databases">
        <title>The Genome Sequence of Spizellomyces punctatus strain DAOM BR117.</title>
        <authorList>
            <consortium name="The Broad Institute Genome Sequencing Platform"/>
            <person name="Russ C."/>
            <person name="Cuomo C."/>
            <person name="Shea T."/>
            <person name="Young S.K."/>
            <person name="Zeng Q."/>
            <person name="Koehrsen M."/>
            <person name="Haas B."/>
            <person name="Borodovsky M."/>
            <person name="Guigo R."/>
            <person name="Alvarado L."/>
            <person name="Berlin A."/>
            <person name="Bochicchio J."/>
            <person name="Borenstein D."/>
            <person name="Chapman S."/>
            <person name="Chen Z."/>
            <person name="Engels R."/>
            <person name="Freedman E."/>
            <person name="Gellesch M."/>
            <person name="Goldberg J."/>
            <person name="Griggs A."/>
            <person name="Gujja S."/>
            <person name="Heiman D."/>
            <person name="Hepburn T."/>
            <person name="Howarth C."/>
            <person name="Jen D."/>
            <person name="Larson L."/>
            <person name="Lewis B."/>
            <person name="Mehta T."/>
            <person name="Park D."/>
            <person name="Pearson M."/>
            <person name="Roberts A."/>
            <person name="Saif S."/>
            <person name="Shenoy N."/>
            <person name="Sisk P."/>
            <person name="Stolte C."/>
            <person name="Sykes S."/>
            <person name="Thomson T."/>
            <person name="Walk T."/>
            <person name="White J."/>
            <person name="Yandava C."/>
            <person name="Burger G."/>
            <person name="Gray M.W."/>
            <person name="Holland P.W.H."/>
            <person name="King N."/>
            <person name="Lang F.B.F."/>
            <person name="Roger A.J."/>
            <person name="Ruiz-Trillo I."/>
            <person name="Lander E."/>
            <person name="Nusbaum C."/>
        </authorList>
    </citation>
    <scope>NUCLEOTIDE SEQUENCE [LARGE SCALE GENOMIC DNA]</scope>
    <source>
        <strain evidence="1 2">DAOM BR117</strain>
    </source>
</reference>
<dbReference type="eggNOG" id="ENOG502TD1K">
    <property type="taxonomic scope" value="Eukaryota"/>
</dbReference>
<dbReference type="GeneID" id="27691591"/>